<dbReference type="EMBL" id="CAMGYJ010000004">
    <property type="protein sequence ID" value="CAI0403076.1"/>
    <property type="molecule type" value="Genomic_DNA"/>
</dbReference>
<comment type="caution">
    <text evidence="2">The sequence shown here is derived from an EMBL/GenBank/DDBJ whole genome shotgun (WGS) entry which is preliminary data.</text>
</comment>
<dbReference type="PANTHER" id="PTHR31896">
    <property type="entry name" value="FAMILY REGULATORY PROTEIN, PUTATIVE (AFU_ORTHOLOGUE AFUA_3G14730)-RELATED"/>
    <property type="match status" value="1"/>
</dbReference>
<dbReference type="Gene3D" id="3.30.559.10">
    <property type="entry name" value="Chloramphenicol acetyltransferase-like domain"/>
    <property type="match status" value="1"/>
</dbReference>
<name>A0AAV0J3J0_9ROSI</name>
<evidence type="ECO:0000313" key="3">
    <source>
        <dbReference type="Proteomes" id="UP001154282"/>
    </source>
</evidence>
<sequence>MANCVAVRSSPRFRVYEVDFGFGRPESVRSGSNNRFDGMVFLYRGKEGGIDVEIILESGAMEKLEKDQEFLSPRGD</sequence>
<dbReference type="Proteomes" id="UP001154282">
    <property type="component" value="Unassembled WGS sequence"/>
</dbReference>
<dbReference type="InterPro" id="IPR023213">
    <property type="entry name" value="CAT-like_dom_sf"/>
</dbReference>
<reference evidence="2" key="1">
    <citation type="submission" date="2022-08" db="EMBL/GenBank/DDBJ databases">
        <authorList>
            <person name="Gutierrez-Valencia J."/>
        </authorList>
    </citation>
    <scope>NUCLEOTIDE SEQUENCE</scope>
</reference>
<dbReference type="InterPro" id="IPR051283">
    <property type="entry name" value="Sec_Metabolite_Acyltrans"/>
</dbReference>
<evidence type="ECO:0000256" key="1">
    <source>
        <dbReference type="ARBA" id="ARBA00022679"/>
    </source>
</evidence>
<organism evidence="2 3">
    <name type="scientific">Linum tenue</name>
    <dbReference type="NCBI Taxonomy" id="586396"/>
    <lineage>
        <taxon>Eukaryota</taxon>
        <taxon>Viridiplantae</taxon>
        <taxon>Streptophyta</taxon>
        <taxon>Embryophyta</taxon>
        <taxon>Tracheophyta</taxon>
        <taxon>Spermatophyta</taxon>
        <taxon>Magnoliopsida</taxon>
        <taxon>eudicotyledons</taxon>
        <taxon>Gunneridae</taxon>
        <taxon>Pentapetalae</taxon>
        <taxon>rosids</taxon>
        <taxon>fabids</taxon>
        <taxon>Malpighiales</taxon>
        <taxon>Linaceae</taxon>
        <taxon>Linum</taxon>
    </lineage>
</organism>
<keyword evidence="1" id="KW-0808">Transferase</keyword>
<dbReference type="GO" id="GO:0016740">
    <property type="term" value="F:transferase activity"/>
    <property type="evidence" value="ECO:0007669"/>
    <property type="project" value="UniProtKB-KW"/>
</dbReference>
<accession>A0AAV0J3J0</accession>
<proteinExistence type="predicted"/>
<keyword evidence="3" id="KW-1185">Reference proteome</keyword>
<dbReference type="PANTHER" id="PTHR31896:SF76">
    <property type="entry name" value="BAHD ACYLTRANSFERASE DCR"/>
    <property type="match status" value="1"/>
</dbReference>
<dbReference type="Pfam" id="PF02458">
    <property type="entry name" value="Transferase"/>
    <property type="match status" value="1"/>
</dbReference>
<gene>
    <name evidence="2" type="ORF">LITE_LOCUS11890</name>
</gene>
<protein>
    <submittedName>
        <fullName evidence="2">Uncharacterized protein</fullName>
    </submittedName>
</protein>
<evidence type="ECO:0000313" key="2">
    <source>
        <dbReference type="EMBL" id="CAI0403076.1"/>
    </source>
</evidence>
<dbReference type="AlphaFoldDB" id="A0AAV0J3J0"/>